<sequence length="331" mass="36086">MGFFFLSFAQLLVFFTLVNPCLSSDKSSSLILPLKAKLIPSQSIPKPPNKLSFHHNVSLTVSLAVGSPPQQVTMVLDTGSELSWLRCKRTPTAPSFSAQLSSSYRPIPCSSSTCTTRTRDFTVPVSCDSKKLCHAILSYADASSVEGNLATDSFRFGNSGLPGMVFGCMDSGTSSNPDEDSRTTGLIGMNRGSLSFVSQMGFPQFSYCISGRDSSGVLLFGEANFPWLRPLNYTPLVQISTPLPYFDRVAYTVQLEGIRVVRLSSAQVRIRTRPHRSGPDHGRLRHPVHILARPGLHCTKKRVPEANKGDPEAVGRPEFCFPGGYGLVFQS</sequence>
<dbReference type="EMBL" id="JACGWJ010000029">
    <property type="protein sequence ID" value="KAL0303733.1"/>
    <property type="molecule type" value="Genomic_DNA"/>
</dbReference>
<dbReference type="AlphaFoldDB" id="A0AAW2KBH4"/>
<dbReference type="PROSITE" id="PS00141">
    <property type="entry name" value="ASP_PROTEASE"/>
    <property type="match status" value="1"/>
</dbReference>
<dbReference type="InterPro" id="IPR033121">
    <property type="entry name" value="PEPTIDASE_A1"/>
</dbReference>
<dbReference type="InterPro" id="IPR001969">
    <property type="entry name" value="Aspartic_peptidase_AS"/>
</dbReference>
<comment type="similarity">
    <text evidence="1">Belongs to the peptidase A1 family.</text>
</comment>
<dbReference type="SUPFAM" id="SSF50630">
    <property type="entry name" value="Acid proteases"/>
    <property type="match status" value="1"/>
</dbReference>
<evidence type="ECO:0000256" key="2">
    <source>
        <dbReference type="SAM" id="SignalP"/>
    </source>
</evidence>
<dbReference type="PANTHER" id="PTHR47965:SF49">
    <property type="entry name" value="EUKARYOTIC ASPARTYL PROTEASE FAMILY PROTEIN"/>
    <property type="match status" value="1"/>
</dbReference>
<gene>
    <name evidence="4" type="ORF">Sradi_6241400</name>
</gene>
<proteinExistence type="inferred from homology"/>
<feature type="chain" id="PRO_5043576345" evidence="2">
    <location>
        <begin position="24"/>
        <end position="331"/>
    </location>
</feature>
<dbReference type="GO" id="GO:0004190">
    <property type="term" value="F:aspartic-type endopeptidase activity"/>
    <property type="evidence" value="ECO:0007669"/>
    <property type="project" value="InterPro"/>
</dbReference>
<dbReference type="InterPro" id="IPR032861">
    <property type="entry name" value="TAXi_N"/>
</dbReference>
<dbReference type="Pfam" id="PF14543">
    <property type="entry name" value="TAXi_N"/>
    <property type="match status" value="1"/>
</dbReference>
<dbReference type="Gene3D" id="2.40.70.10">
    <property type="entry name" value="Acid Proteases"/>
    <property type="match status" value="1"/>
</dbReference>
<dbReference type="InterPro" id="IPR001461">
    <property type="entry name" value="Aspartic_peptidase_A1"/>
</dbReference>
<evidence type="ECO:0000259" key="3">
    <source>
        <dbReference type="PROSITE" id="PS51767"/>
    </source>
</evidence>
<reference evidence="4" key="2">
    <citation type="journal article" date="2024" name="Plant">
        <title>Genomic evolution and insights into agronomic trait innovations of Sesamum species.</title>
        <authorList>
            <person name="Miao H."/>
            <person name="Wang L."/>
            <person name="Qu L."/>
            <person name="Liu H."/>
            <person name="Sun Y."/>
            <person name="Le M."/>
            <person name="Wang Q."/>
            <person name="Wei S."/>
            <person name="Zheng Y."/>
            <person name="Lin W."/>
            <person name="Duan Y."/>
            <person name="Cao H."/>
            <person name="Xiong S."/>
            <person name="Wang X."/>
            <person name="Wei L."/>
            <person name="Li C."/>
            <person name="Ma Q."/>
            <person name="Ju M."/>
            <person name="Zhao R."/>
            <person name="Li G."/>
            <person name="Mu C."/>
            <person name="Tian Q."/>
            <person name="Mei H."/>
            <person name="Zhang T."/>
            <person name="Gao T."/>
            <person name="Zhang H."/>
        </authorList>
    </citation>
    <scope>NUCLEOTIDE SEQUENCE</scope>
    <source>
        <strain evidence="4">G02</strain>
    </source>
</reference>
<organism evidence="4">
    <name type="scientific">Sesamum radiatum</name>
    <name type="common">Black benniseed</name>
    <dbReference type="NCBI Taxonomy" id="300843"/>
    <lineage>
        <taxon>Eukaryota</taxon>
        <taxon>Viridiplantae</taxon>
        <taxon>Streptophyta</taxon>
        <taxon>Embryophyta</taxon>
        <taxon>Tracheophyta</taxon>
        <taxon>Spermatophyta</taxon>
        <taxon>Magnoliopsida</taxon>
        <taxon>eudicotyledons</taxon>
        <taxon>Gunneridae</taxon>
        <taxon>Pentapetalae</taxon>
        <taxon>asterids</taxon>
        <taxon>lamiids</taxon>
        <taxon>Lamiales</taxon>
        <taxon>Pedaliaceae</taxon>
        <taxon>Sesamum</taxon>
    </lineage>
</organism>
<evidence type="ECO:0000256" key="1">
    <source>
        <dbReference type="ARBA" id="ARBA00007447"/>
    </source>
</evidence>
<accession>A0AAW2KBH4</accession>
<feature type="domain" description="Peptidase A1" evidence="3">
    <location>
        <begin position="59"/>
        <end position="331"/>
    </location>
</feature>
<feature type="signal peptide" evidence="2">
    <location>
        <begin position="1"/>
        <end position="23"/>
    </location>
</feature>
<comment type="caution">
    <text evidence="4">The sequence shown here is derived from an EMBL/GenBank/DDBJ whole genome shotgun (WGS) entry which is preliminary data.</text>
</comment>
<protein>
    <submittedName>
        <fullName evidence="4">Aspartic proteinase PCS1</fullName>
    </submittedName>
</protein>
<dbReference type="InterPro" id="IPR021109">
    <property type="entry name" value="Peptidase_aspartic_dom_sf"/>
</dbReference>
<evidence type="ECO:0000313" key="4">
    <source>
        <dbReference type="EMBL" id="KAL0303733.1"/>
    </source>
</evidence>
<dbReference type="PROSITE" id="PS51767">
    <property type="entry name" value="PEPTIDASE_A1"/>
    <property type="match status" value="1"/>
</dbReference>
<dbReference type="FunFam" id="2.40.70.10:FF:000073">
    <property type="entry name" value="Aspartic proteinase PCS1"/>
    <property type="match status" value="1"/>
</dbReference>
<keyword evidence="2" id="KW-0732">Signal</keyword>
<dbReference type="GO" id="GO:0006508">
    <property type="term" value="P:proteolysis"/>
    <property type="evidence" value="ECO:0007669"/>
    <property type="project" value="InterPro"/>
</dbReference>
<reference evidence="4" key="1">
    <citation type="submission" date="2020-06" db="EMBL/GenBank/DDBJ databases">
        <authorList>
            <person name="Li T."/>
            <person name="Hu X."/>
            <person name="Zhang T."/>
            <person name="Song X."/>
            <person name="Zhang H."/>
            <person name="Dai N."/>
            <person name="Sheng W."/>
            <person name="Hou X."/>
            <person name="Wei L."/>
        </authorList>
    </citation>
    <scope>NUCLEOTIDE SEQUENCE</scope>
    <source>
        <strain evidence="4">G02</strain>
        <tissue evidence="4">Leaf</tissue>
    </source>
</reference>
<dbReference type="PANTHER" id="PTHR47965">
    <property type="entry name" value="ASPARTYL PROTEASE-RELATED"/>
    <property type="match status" value="1"/>
</dbReference>
<name>A0AAW2KBH4_SESRA</name>